<dbReference type="InterPro" id="IPR004720">
    <property type="entry name" value="PTS_IIB_sorbose-sp"/>
</dbReference>
<dbReference type="GO" id="GO:0009401">
    <property type="term" value="P:phosphoenolpyruvate-dependent sugar phosphotransferase system"/>
    <property type="evidence" value="ECO:0007669"/>
    <property type="project" value="UniProtKB-KW"/>
</dbReference>
<evidence type="ECO:0000256" key="5">
    <source>
        <dbReference type="ARBA" id="ARBA00022679"/>
    </source>
</evidence>
<feature type="domain" description="PTS EIIB type-4" evidence="8">
    <location>
        <begin position="2"/>
        <end position="167"/>
    </location>
</feature>
<evidence type="ECO:0000256" key="2">
    <source>
        <dbReference type="ARBA" id="ARBA00022448"/>
    </source>
</evidence>
<protein>
    <submittedName>
        <fullName evidence="10">PTS N-acetylgalactosamine transporter subunit IIB</fullName>
    </submittedName>
</protein>
<evidence type="ECO:0000256" key="1">
    <source>
        <dbReference type="ARBA" id="ARBA00004496"/>
    </source>
</evidence>
<dbReference type="GO" id="GO:0016301">
    <property type="term" value="F:kinase activity"/>
    <property type="evidence" value="ECO:0007669"/>
    <property type="project" value="UniProtKB-KW"/>
</dbReference>
<dbReference type="EMBL" id="BJUG01000005">
    <property type="protein sequence ID" value="GEK36817.1"/>
    <property type="molecule type" value="Genomic_DNA"/>
</dbReference>
<keyword evidence="2" id="KW-0813">Transport</keyword>
<gene>
    <name evidence="10" type="ORF">A6E74_06245</name>
    <name evidence="9" type="ORF">ETH01_11040</name>
</gene>
<dbReference type="Proteomes" id="UP000078516">
    <property type="component" value="Unassembled WGS sequence"/>
</dbReference>
<name>A0A179ES10_ENTTH</name>
<comment type="caution">
    <text evidence="10">The sequence shown here is derived from an EMBL/GenBank/DDBJ whole genome shotgun (WGS) entry which is preliminary data.</text>
</comment>
<dbReference type="Proteomes" id="UP000321361">
    <property type="component" value="Unassembled WGS sequence"/>
</dbReference>
<dbReference type="InterPro" id="IPR036667">
    <property type="entry name" value="PTS_IIB_sorbose-sp_sf"/>
</dbReference>
<dbReference type="KEGG" id="eth:CK496_01090"/>
<keyword evidence="11" id="KW-1185">Reference proteome</keyword>
<dbReference type="OrthoDB" id="9788818at2"/>
<sequence length="167" mass="18971">MDKPNVKMVRVDARLIHGQGQLWIKSLGVNLVICANDKAAEDNVQQMLMKTVLPQDINVRFWTIARTAEVIWKAAPHQTIFVVVENLHDALKLCELGFPMEQLNIGNIHAAEGKEKISQFIYLGEEDKNDLRKLKNEHHVTFTTKTSPMSNDGSQHLDTLMEKIKNS</sequence>
<keyword evidence="5" id="KW-0808">Transferase</keyword>
<evidence type="ECO:0000313" key="9">
    <source>
        <dbReference type="EMBL" id="GEK36817.1"/>
    </source>
</evidence>
<evidence type="ECO:0000259" key="8">
    <source>
        <dbReference type="PROSITE" id="PS51101"/>
    </source>
</evidence>
<keyword evidence="6" id="KW-0598">Phosphotransferase system</keyword>
<dbReference type="RefSeq" id="WP_067483287.1">
    <property type="nucleotide sequence ID" value="NZ_BJUG01000005.1"/>
</dbReference>
<reference evidence="10 11" key="1">
    <citation type="submission" date="2016-04" db="EMBL/GenBank/DDBJ databases">
        <title>Draft genome of an Enterococcus thailandicus strain isolated from bovine feces.</title>
        <authorList>
            <person name="Beukers A.G."/>
            <person name="Zaheer R."/>
            <person name="Goji N."/>
            <person name="Cook S.R."/>
            <person name="Amoako K."/>
            <person name="Chaves A.V."/>
            <person name="Ward M.P."/>
            <person name="Mcallister T.A."/>
        </authorList>
    </citation>
    <scope>NUCLEOTIDE SEQUENCE [LARGE SCALE GENOMIC DNA]</scope>
    <source>
        <strain evidence="10 11">F0711D 46</strain>
    </source>
</reference>
<keyword evidence="4" id="KW-0762">Sugar transport</keyword>
<comment type="subcellular location">
    <subcellularLocation>
        <location evidence="1">Cytoplasm</location>
    </subcellularLocation>
</comment>
<evidence type="ECO:0000313" key="12">
    <source>
        <dbReference type="Proteomes" id="UP000321361"/>
    </source>
</evidence>
<dbReference type="Pfam" id="PF03830">
    <property type="entry name" value="PTSIIB_sorb"/>
    <property type="match status" value="1"/>
</dbReference>
<evidence type="ECO:0000256" key="7">
    <source>
        <dbReference type="ARBA" id="ARBA00022777"/>
    </source>
</evidence>
<dbReference type="AlphaFoldDB" id="A0A179ES10"/>
<dbReference type="GO" id="GO:0008982">
    <property type="term" value="F:protein-N(PI)-phosphohistidine-sugar phosphotransferase activity"/>
    <property type="evidence" value="ECO:0007669"/>
    <property type="project" value="InterPro"/>
</dbReference>
<evidence type="ECO:0000256" key="3">
    <source>
        <dbReference type="ARBA" id="ARBA00022490"/>
    </source>
</evidence>
<reference evidence="9 12" key="2">
    <citation type="submission" date="2019-07" db="EMBL/GenBank/DDBJ databases">
        <title>Whole genome shotgun sequence of Enterococcus thailandicus NBRC 101867.</title>
        <authorList>
            <person name="Hosoyama A."/>
            <person name="Uohara A."/>
            <person name="Ohji S."/>
            <person name="Ichikawa N."/>
        </authorList>
    </citation>
    <scope>NUCLEOTIDE SEQUENCE [LARGE SCALE GENOMIC DNA]</scope>
    <source>
        <strain evidence="9 12">NBRC 101867</strain>
    </source>
</reference>
<dbReference type="GeneID" id="77486228"/>
<dbReference type="EMBL" id="LWMN01000012">
    <property type="protein sequence ID" value="OAQ55660.1"/>
    <property type="molecule type" value="Genomic_DNA"/>
</dbReference>
<evidence type="ECO:0000256" key="4">
    <source>
        <dbReference type="ARBA" id="ARBA00022597"/>
    </source>
</evidence>
<dbReference type="GO" id="GO:0005737">
    <property type="term" value="C:cytoplasm"/>
    <property type="evidence" value="ECO:0007669"/>
    <property type="project" value="UniProtKB-SubCell"/>
</dbReference>
<dbReference type="Gene3D" id="3.40.35.10">
    <property type="entry name" value="Phosphotransferase system, sorbose subfamily IIB component"/>
    <property type="match status" value="1"/>
</dbReference>
<accession>A0A179ES10</accession>
<evidence type="ECO:0000256" key="6">
    <source>
        <dbReference type="ARBA" id="ARBA00022683"/>
    </source>
</evidence>
<keyword evidence="7" id="KW-0418">Kinase</keyword>
<proteinExistence type="predicted"/>
<evidence type="ECO:0000313" key="11">
    <source>
        <dbReference type="Proteomes" id="UP000078516"/>
    </source>
</evidence>
<keyword evidence="3" id="KW-0963">Cytoplasm</keyword>
<dbReference type="PATRIC" id="fig|417368.6.peg.1750"/>
<evidence type="ECO:0000313" key="10">
    <source>
        <dbReference type="EMBL" id="OAQ55660.1"/>
    </source>
</evidence>
<organism evidence="10 11">
    <name type="scientific">Enterococcus thailandicus</name>
    <dbReference type="NCBI Taxonomy" id="417368"/>
    <lineage>
        <taxon>Bacteria</taxon>
        <taxon>Bacillati</taxon>
        <taxon>Bacillota</taxon>
        <taxon>Bacilli</taxon>
        <taxon>Lactobacillales</taxon>
        <taxon>Enterococcaceae</taxon>
        <taxon>Enterococcus</taxon>
    </lineage>
</organism>
<dbReference type="PROSITE" id="PS51101">
    <property type="entry name" value="PTS_EIIB_TYPE_4"/>
    <property type="match status" value="1"/>
</dbReference>
<dbReference type="SUPFAM" id="SSF52728">
    <property type="entry name" value="PTS IIb component"/>
    <property type="match status" value="1"/>
</dbReference>